<dbReference type="EMBL" id="RCZH01000005">
    <property type="protein sequence ID" value="TPG41554.1"/>
    <property type="molecule type" value="Genomic_DNA"/>
</dbReference>
<evidence type="ECO:0000313" key="2">
    <source>
        <dbReference type="EMBL" id="TPG41554.1"/>
    </source>
</evidence>
<dbReference type="SUPFAM" id="SSF48371">
    <property type="entry name" value="ARM repeat"/>
    <property type="match status" value="1"/>
</dbReference>
<evidence type="ECO:0000313" key="3">
    <source>
        <dbReference type="Proteomes" id="UP000319700"/>
    </source>
</evidence>
<dbReference type="CDD" id="cd11743">
    <property type="entry name" value="Cthe_2751_like"/>
    <property type="match status" value="1"/>
</dbReference>
<dbReference type="Proteomes" id="UP000319700">
    <property type="component" value="Unassembled WGS sequence"/>
</dbReference>
<comment type="caution">
    <text evidence="2">The sequence shown here is derived from an EMBL/GenBank/DDBJ whole genome shotgun (WGS) entry which is preliminary data.</text>
</comment>
<feature type="domain" description="DUF5071" evidence="1">
    <location>
        <begin position="6"/>
        <end position="121"/>
    </location>
</feature>
<organism evidence="2 3">
    <name type="scientific">Flavobacterium pectinovorum</name>
    <dbReference type="NCBI Taxonomy" id="29533"/>
    <lineage>
        <taxon>Bacteria</taxon>
        <taxon>Pseudomonadati</taxon>
        <taxon>Bacteroidota</taxon>
        <taxon>Flavobacteriia</taxon>
        <taxon>Flavobacteriales</taxon>
        <taxon>Flavobacteriaceae</taxon>
        <taxon>Flavobacterium</taxon>
    </lineage>
</organism>
<keyword evidence="3" id="KW-1185">Reference proteome</keyword>
<reference evidence="2 3" key="1">
    <citation type="journal article" date="2019" name="Environ. Microbiol.">
        <title>Species interactions and distinct microbial communities in high Arctic permafrost affected cryosols are associated with the CH4 and CO2 gas fluxes.</title>
        <authorList>
            <person name="Altshuler I."/>
            <person name="Hamel J."/>
            <person name="Turney S."/>
            <person name="Magnuson E."/>
            <person name="Levesque R."/>
            <person name="Greer C."/>
            <person name="Whyte L.G."/>
        </authorList>
    </citation>
    <scope>NUCLEOTIDE SEQUENCE [LARGE SCALE GENOMIC DNA]</scope>
    <source>
        <strain evidence="2 3">42</strain>
    </source>
</reference>
<gene>
    <name evidence="2" type="ORF">EAH81_08700</name>
</gene>
<dbReference type="InterPro" id="IPR038692">
    <property type="entry name" value="Cthe_2751_sf"/>
</dbReference>
<dbReference type="Pfam" id="PF16804">
    <property type="entry name" value="DUF5071"/>
    <property type="match status" value="1"/>
</dbReference>
<dbReference type="RefSeq" id="WP_140505915.1">
    <property type="nucleotide sequence ID" value="NZ_RCZH01000005.1"/>
</dbReference>
<dbReference type="InterPro" id="IPR031837">
    <property type="entry name" value="DUF5071"/>
</dbReference>
<evidence type="ECO:0000259" key="1">
    <source>
        <dbReference type="Pfam" id="PF16804"/>
    </source>
</evidence>
<dbReference type="OrthoDB" id="1846249at2"/>
<dbReference type="InterPro" id="IPR016024">
    <property type="entry name" value="ARM-type_fold"/>
</dbReference>
<protein>
    <submittedName>
        <fullName evidence="2">DUF5071 domain-containing protein</fullName>
    </submittedName>
</protein>
<proteinExistence type="predicted"/>
<dbReference type="AlphaFoldDB" id="A0A502EWY6"/>
<sequence>MNIKTLIPKDKFDFETVEKLKNYSFEEIEPIIPDLLKWLQDINWPISRPIAEFLIPFSEKISSEILKILKSEDQVWKYWILIIFGEIIKDKMVLHEIKRIAKDPTKDEIDEEVFEIAKEIINKNYV</sequence>
<accession>A0A502EWY6</accession>
<dbReference type="Gene3D" id="1.25.40.750">
    <property type="entry name" value="Domain of unknown function DUF5071"/>
    <property type="match status" value="1"/>
</dbReference>
<name>A0A502EWY6_9FLAO</name>